<dbReference type="InterPro" id="IPR007858">
    <property type="entry name" value="Dpy-30_motif"/>
</dbReference>
<dbReference type="OrthoDB" id="417678at2759"/>
<comment type="subcellular location">
    <subcellularLocation>
        <location evidence="1">Nucleus</location>
    </subcellularLocation>
</comment>
<accession>A0A1G4JTM5</accession>
<reference evidence="6" key="1">
    <citation type="submission" date="2016-03" db="EMBL/GenBank/DDBJ databases">
        <authorList>
            <person name="Devillers H."/>
        </authorList>
    </citation>
    <scope>NUCLEOTIDE SEQUENCE [LARGE SCALE GENOMIC DNA]</scope>
</reference>
<evidence type="ECO:0000256" key="1">
    <source>
        <dbReference type="ARBA" id="ARBA00004123"/>
    </source>
</evidence>
<dbReference type="GO" id="GO:0005634">
    <property type="term" value="C:nucleus"/>
    <property type="evidence" value="ECO:0007669"/>
    <property type="project" value="UniProtKB-SubCell"/>
</dbReference>
<dbReference type="AlphaFoldDB" id="A0A1G4JTM5"/>
<evidence type="ECO:0000256" key="4">
    <source>
        <dbReference type="SAM" id="MobiDB-lite"/>
    </source>
</evidence>
<evidence type="ECO:0000313" key="5">
    <source>
        <dbReference type="EMBL" id="SCU94267.1"/>
    </source>
</evidence>
<dbReference type="CDD" id="cd22965">
    <property type="entry name" value="DD_DPY30_SDC1"/>
    <property type="match status" value="1"/>
</dbReference>
<dbReference type="Gene3D" id="1.20.890.10">
    <property type="entry name" value="cAMP-dependent protein kinase regulatory subunit, dimerization-anchoring domain"/>
    <property type="match status" value="1"/>
</dbReference>
<sequence length="88" mass="9555">MDVASSAKQESPPQLPEANRIDIGETIGGSQTRKYLNERVTPALLRGMRLLAKDQPEDPLRALGEYLIQESQQQASSVSAESNASSNN</sequence>
<keyword evidence="3" id="KW-0539">Nucleus</keyword>
<evidence type="ECO:0000256" key="3">
    <source>
        <dbReference type="ARBA" id="ARBA00023242"/>
    </source>
</evidence>
<comment type="similarity">
    <text evidence="2">Belongs to the dpy-30 family.</text>
</comment>
<evidence type="ECO:0000256" key="2">
    <source>
        <dbReference type="ARBA" id="ARBA00010849"/>
    </source>
</evidence>
<protein>
    <submittedName>
        <fullName evidence="5">LADA_0G07558g1_1</fullName>
    </submittedName>
</protein>
<feature type="region of interest" description="Disordered" evidence="4">
    <location>
        <begin position="1"/>
        <end position="26"/>
    </location>
</feature>
<dbReference type="Pfam" id="PF05186">
    <property type="entry name" value="Dpy-30"/>
    <property type="match status" value="1"/>
</dbReference>
<dbReference type="EMBL" id="LT598457">
    <property type="protein sequence ID" value="SCU94267.1"/>
    <property type="molecule type" value="Genomic_DNA"/>
</dbReference>
<gene>
    <name evidence="5" type="ORF">LADA_0G07558G</name>
</gene>
<dbReference type="InterPro" id="IPR049629">
    <property type="entry name" value="DPY30_SDC1_DD"/>
</dbReference>
<proteinExistence type="inferred from homology"/>
<dbReference type="STRING" id="1266660.A0A1G4JTM5"/>
<keyword evidence="6" id="KW-1185">Reference proteome</keyword>
<dbReference type="Proteomes" id="UP000190274">
    <property type="component" value="Chromosome G"/>
</dbReference>
<feature type="compositionally biased region" description="Polar residues" evidence="4">
    <location>
        <begin position="1"/>
        <end position="12"/>
    </location>
</feature>
<evidence type="ECO:0000313" key="6">
    <source>
        <dbReference type="Proteomes" id="UP000190274"/>
    </source>
</evidence>
<organism evidence="5 6">
    <name type="scientific">Lachancea dasiensis</name>
    <dbReference type="NCBI Taxonomy" id="1072105"/>
    <lineage>
        <taxon>Eukaryota</taxon>
        <taxon>Fungi</taxon>
        <taxon>Dikarya</taxon>
        <taxon>Ascomycota</taxon>
        <taxon>Saccharomycotina</taxon>
        <taxon>Saccharomycetes</taxon>
        <taxon>Saccharomycetales</taxon>
        <taxon>Saccharomycetaceae</taxon>
        <taxon>Lachancea</taxon>
    </lineage>
</organism>
<name>A0A1G4JTM5_9SACH</name>